<protein>
    <recommendedName>
        <fullName evidence="2">Piwi domain-containing protein</fullName>
    </recommendedName>
</protein>
<proteinExistence type="predicted"/>
<dbReference type="SUPFAM" id="SSF53098">
    <property type="entry name" value="Ribonuclease H-like"/>
    <property type="match status" value="1"/>
</dbReference>
<dbReference type="GO" id="GO:0003676">
    <property type="term" value="F:nucleic acid binding"/>
    <property type="evidence" value="ECO:0007669"/>
    <property type="project" value="InterPro"/>
</dbReference>
<name>A0AAT9LEW1_9FIRM</name>
<evidence type="ECO:0008006" key="2">
    <source>
        <dbReference type="Google" id="ProtNLM"/>
    </source>
</evidence>
<dbReference type="InterPro" id="IPR036397">
    <property type="entry name" value="RNaseH_sf"/>
</dbReference>
<reference evidence="1" key="1">
    <citation type="submission" date="2020-10" db="EMBL/GenBank/DDBJ databases">
        <authorList>
            <person name="Kadnikov V."/>
            <person name="Beletsky A.V."/>
            <person name="Mardanov A.V."/>
            <person name="Karnachuk O.V."/>
            <person name="Ravin N.V."/>
        </authorList>
    </citation>
    <scope>NUCLEOTIDE SEQUENCE</scope>
    <source>
        <strain evidence="1">Bu02</strain>
    </source>
</reference>
<accession>A0AAT9LEW1</accession>
<reference evidence="1" key="2">
    <citation type="journal article" date="2023" name="Biology">
        <title>Prokaryotic Life Associated with Coal-Fire Gas Vents Revealed by Metagenomics.</title>
        <authorList>
            <person name="Kadnikov V.V."/>
            <person name="Mardanov A.V."/>
            <person name="Beletsky A.V."/>
            <person name="Karnachuk O.V."/>
            <person name="Ravin N.V."/>
        </authorList>
    </citation>
    <scope>NUCLEOTIDE SEQUENCE</scope>
    <source>
        <strain evidence="1">Bu02</strain>
    </source>
</reference>
<evidence type="ECO:0000313" key="1">
    <source>
        <dbReference type="EMBL" id="QUL99574.1"/>
    </source>
</evidence>
<organism evidence="1">
    <name type="scientific">Candidatus Fermentithermobacillus carboniphilus</name>
    <dbReference type="NCBI Taxonomy" id="3085328"/>
    <lineage>
        <taxon>Bacteria</taxon>
        <taxon>Bacillati</taxon>
        <taxon>Bacillota</taxon>
        <taxon>Candidatus Fermentithermobacillia</taxon>
        <taxon>Candidatus Fermentithermobacillales</taxon>
        <taxon>Candidatus Fermentithermobacillaceae</taxon>
        <taxon>Candidatus Fermentithermobacillus</taxon>
    </lineage>
</organism>
<dbReference type="Gene3D" id="3.30.420.10">
    <property type="entry name" value="Ribonuclease H-like superfamily/Ribonuclease H"/>
    <property type="match status" value="1"/>
</dbReference>
<dbReference type="AlphaFoldDB" id="A0AAT9LEW1"/>
<dbReference type="CDD" id="cd04659">
    <property type="entry name" value="Piwi_piwi-like_ProArk"/>
    <property type="match status" value="1"/>
</dbReference>
<dbReference type="InterPro" id="IPR012337">
    <property type="entry name" value="RNaseH-like_sf"/>
</dbReference>
<sequence length="460" mass="52939">MRYGLIGTRDGIARFKEWVSAVQKPIIGSGRAGWPFFPGFEAVFRVPISSEPYIERIIDQSALSRAVHLEDAYQRVYEAVDLYYTKITAARIEEEDLVDLWFVIVPDMVYDLCRPKSRVPPARRVQPDRKVTPELVRRLHQQRPLFDAEEEYETAKAYEYEVDFRNQLKARLLEHKIVTQVIRESTLLGNYNRMNVDSANDMRSSIAWNLTTATFYKAGGRPWKLASVREGVCYVGLVFKIQRQPGYSQNACCAAQMFLDSGDGLVFKSAVGPWYNENTGQFHLKRKDAKELITRVLRAYEEYRGEPPKEIFIHGKVRFDDEEWAGFQEATTGKTKIVGVRIRDFWDLKVFRDSSYPLLRGMAYIRDDRTAYLWTRGFIPRLQTYPGREVPNPLLIDVCKGDADIRVVLQDIMGLTKLNYNACIYGDGLPVTLRFADRVGEILTAAPISGDSPLPFRHYI</sequence>
<dbReference type="Gene3D" id="3.40.50.2300">
    <property type="match status" value="1"/>
</dbReference>
<dbReference type="KEGG" id="fcz:IMF26_04420"/>
<dbReference type="EMBL" id="CP062796">
    <property type="protein sequence ID" value="QUL99574.1"/>
    <property type="molecule type" value="Genomic_DNA"/>
</dbReference>
<gene>
    <name evidence="1" type="ORF">IMF26_04420</name>
</gene>